<protein>
    <recommendedName>
        <fullName evidence="4">Peptidase M56 domain-containing protein</fullName>
    </recommendedName>
</protein>
<name>A0A5D0QVG1_9FLAO</name>
<dbReference type="AlphaFoldDB" id="A0A5D0QVG1"/>
<gene>
    <name evidence="2" type="ORF">ES675_09890</name>
</gene>
<dbReference type="Proteomes" id="UP000324358">
    <property type="component" value="Unassembled WGS sequence"/>
</dbReference>
<reference evidence="2 3" key="1">
    <citation type="submission" date="2019-08" db="EMBL/GenBank/DDBJ databases">
        <title>Genomes of Antarctic Bizionia species.</title>
        <authorList>
            <person name="Bowman J.P."/>
        </authorList>
    </citation>
    <scope>NUCLEOTIDE SEQUENCE [LARGE SCALE GENOMIC DNA]</scope>
    <source>
        <strain evidence="2 3">APA-1</strain>
    </source>
</reference>
<evidence type="ECO:0008006" key="4">
    <source>
        <dbReference type="Google" id="ProtNLM"/>
    </source>
</evidence>
<keyword evidence="1" id="KW-1133">Transmembrane helix</keyword>
<evidence type="ECO:0000313" key="3">
    <source>
        <dbReference type="Proteomes" id="UP000324358"/>
    </source>
</evidence>
<proteinExistence type="predicted"/>
<keyword evidence="1" id="KW-0812">Transmembrane</keyword>
<keyword evidence="3" id="KW-1185">Reference proteome</keyword>
<comment type="caution">
    <text evidence="2">The sequence shown here is derived from an EMBL/GenBank/DDBJ whole genome shotgun (WGS) entry which is preliminary data.</text>
</comment>
<dbReference type="RefSeq" id="WP_066254515.1">
    <property type="nucleotide sequence ID" value="NZ_VSKL01000003.1"/>
</dbReference>
<dbReference type="EMBL" id="VSKL01000003">
    <property type="protein sequence ID" value="TYB72845.1"/>
    <property type="molecule type" value="Genomic_DNA"/>
</dbReference>
<evidence type="ECO:0000313" key="2">
    <source>
        <dbReference type="EMBL" id="TYB72845.1"/>
    </source>
</evidence>
<accession>A0A5D0QVG1</accession>
<organism evidence="2 3">
    <name type="scientific">Bizionia algoritergicola</name>
    <dbReference type="NCBI Taxonomy" id="291187"/>
    <lineage>
        <taxon>Bacteria</taxon>
        <taxon>Pseudomonadati</taxon>
        <taxon>Bacteroidota</taxon>
        <taxon>Flavobacteriia</taxon>
        <taxon>Flavobacteriales</taxon>
        <taxon>Flavobacteriaceae</taxon>
        <taxon>Bizionia</taxon>
    </lineage>
</organism>
<dbReference type="OrthoDB" id="1027344at2"/>
<feature type="transmembrane region" description="Helical" evidence="1">
    <location>
        <begin position="49"/>
        <end position="67"/>
    </location>
</feature>
<evidence type="ECO:0000256" key="1">
    <source>
        <dbReference type="SAM" id="Phobius"/>
    </source>
</evidence>
<keyword evidence="1" id="KW-0472">Membrane</keyword>
<sequence length="107" mass="13309">MIIVSKHIVPKRYLGLTIWPFIFLKNRLLKEDVVLINHERIHIRQQIELLVLPFVILYVLEFILRFFQYRSWHLAYRNISFEREAYINENDLNYLKSRPFWSFTTYF</sequence>